<feature type="transmembrane region" description="Helical" evidence="2">
    <location>
        <begin position="672"/>
        <end position="694"/>
    </location>
</feature>
<sequence>MASVTHSCDPDSFSRPRNVSIPRKPVSHEVADVPQASARPLRHAMSALVPEQEQRASVDDESDPCLHNGSQNGADKQPRTDGQPPRTPVQNLGPSIFSLLVGLLPTYFLVFAGLAIKNDSTTVASRPQASWLLEAAKYGPTVFPIMFAAIVGQLMTALGAWALERAVTVGLLESLLASRSLASVVVSLFKLRIFTVWTPLILFIWCLSPLGGQASLRIVRTELFDNASSRPIFYLDTNAGYPITMDLADSDAEGTTTPNTWTARSAFAAALASSATSKNGSQDMFGNLQIPMLSSLNTAAPANGWTNITGHDYVHAALFGIPLAQIPAEVNSSFTIQSSYLALDCSVDSKALNYTATQSTPKGAYTMWNVTGGPETPLYHGLNMQGSDVSGRVFGYTAVDSIYCQDHESIADLDTIRPPSANWTCFTARLMDTSPSHYYNTTVPRRIGLQSFAVDSQTPNQTVATEAWCDMRTIYVDVKAECVGGISNCTATSIRESLSPPWTETATFLDAIGFMNRTDFAGEDNSWTIFYGGPRALTEVTAWLFFSGLMRTANPVTEPGYSALEQFFLTPNVPASGPLDGYGNYGPPIYNHRPIADIGSELFSRRFAPILNTWWLAAYVPYAVITGSTSSENTVYNITQNNPGARQGNRIGANITTAVTHEVEVVLRYSRIWAAILIIISTLLVVAGIAGFTLDVLQKAPSVLDYFVSCIRYNEHAVVGGSTKEDGADMARRLRKEIVQIGDIRPNHSVGSIAVVMTSASQPIEQMRRRRKYA</sequence>
<accession>A0A139HIE5</accession>
<evidence type="ECO:0000313" key="3">
    <source>
        <dbReference type="EMBL" id="KXT02129.1"/>
    </source>
</evidence>
<dbReference type="STRING" id="321146.A0A139HIE5"/>
<dbReference type="AlphaFoldDB" id="A0A139HIE5"/>
<reference evidence="3 4" key="1">
    <citation type="submission" date="2015-07" db="EMBL/GenBank/DDBJ databases">
        <title>Comparative genomics of the Sigatoka disease complex on banana suggests a link between parallel evolutionary changes in Pseudocercospora fijiensis and Pseudocercospora eumusae and increased virulence on the banana host.</title>
        <authorList>
            <person name="Chang T.-C."/>
            <person name="Salvucci A."/>
            <person name="Crous P.W."/>
            <person name="Stergiopoulos I."/>
        </authorList>
    </citation>
    <scope>NUCLEOTIDE SEQUENCE [LARGE SCALE GENOMIC DNA]</scope>
    <source>
        <strain evidence="3 4">CBS 114824</strain>
    </source>
</reference>
<comment type="caution">
    <text evidence="3">The sequence shown here is derived from an EMBL/GenBank/DDBJ whole genome shotgun (WGS) entry which is preliminary data.</text>
</comment>
<dbReference type="OrthoDB" id="3649539at2759"/>
<proteinExistence type="predicted"/>
<feature type="transmembrane region" description="Helical" evidence="2">
    <location>
        <begin position="96"/>
        <end position="116"/>
    </location>
</feature>
<evidence type="ECO:0000256" key="1">
    <source>
        <dbReference type="SAM" id="MobiDB-lite"/>
    </source>
</evidence>
<feature type="transmembrane region" description="Helical" evidence="2">
    <location>
        <begin position="142"/>
        <end position="163"/>
    </location>
</feature>
<gene>
    <name evidence="3" type="ORF">AC578_5939</name>
</gene>
<evidence type="ECO:0000313" key="4">
    <source>
        <dbReference type="Proteomes" id="UP000070133"/>
    </source>
</evidence>
<organism evidence="3 4">
    <name type="scientific">Pseudocercospora eumusae</name>
    <dbReference type="NCBI Taxonomy" id="321146"/>
    <lineage>
        <taxon>Eukaryota</taxon>
        <taxon>Fungi</taxon>
        <taxon>Dikarya</taxon>
        <taxon>Ascomycota</taxon>
        <taxon>Pezizomycotina</taxon>
        <taxon>Dothideomycetes</taxon>
        <taxon>Dothideomycetidae</taxon>
        <taxon>Mycosphaerellales</taxon>
        <taxon>Mycosphaerellaceae</taxon>
        <taxon>Pseudocercospora</taxon>
    </lineage>
</organism>
<keyword evidence="2" id="KW-1133">Transmembrane helix</keyword>
<feature type="region of interest" description="Disordered" evidence="1">
    <location>
        <begin position="1"/>
        <end position="88"/>
    </location>
</feature>
<keyword evidence="2" id="KW-0812">Transmembrane</keyword>
<keyword evidence="4" id="KW-1185">Reference proteome</keyword>
<evidence type="ECO:0000256" key="2">
    <source>
        <dbReference type="SAM" id="Phobius"/>
    </source>
</evidence>
<dbReference type="EMBL" id="LFZN01000045">
    <property type="protein sequence ID" value="KXT02129.1"/>
    <property type="molecule type" value="Genomic_DNA"/>
</dbReference>
<dbReference type="Proteomes" id="UP000070133">
    <property type="component" value="Unassembled WGS sequence"/>
</dbReference>
<keyword evidence="2" id="KW-0472">Membrane</keyword>
<name>A0A139HIE5_9PEZI</name>
<protein>
    <submittedName>
        <fullName evidence="3">Uncharacterized protein</fullName>
    </submittedName>
</protein>
<feature type="transmembrane region" description="Helical" evidence="2">
    <location>
        <begin position="184"/>
        <end position="205"/>
    </location>
</feature>